<accession>M1V469</accession>
<protein>
    <recommendedName>
        <fullName evidence="3">START domain-containing protein</fullName>
    </recommendedName>
</protein>
<dbReference type="RefSeq" id="XP_005535451.1">
    <property type="nucleotide sequence ID" value="XM_005535394.1"/>
</dbReference>
<dbReference type="SUPFAM" id="SSF50405">
    <property type="entry name" value="Actin-crosslinking proteins"/>
    <property type="match status" value="1"/>
</dbReference>
<dbReference type="Proteomes" id="UP000007014">
    <property type="component" value="Chromosome 4"/>
</dbReference>
<dbReference type="InterPro" id="IPR023393">
    <property type="entry name" value="START-like_dom_sf"/>
</dbReference>
<reference evidence="1 2" key="2">
    <citation type="journal article" date="2007" name="BMC Biol.">
        <title>A 100%-complete sequence reveals unusually simple genomic features in the hot-spring red alga Cyanidioschyzon merolae.</title>
        <authorList>
            <person name="Nozaki H."/>
            <person name="Takano H."/>
            <person name="Misumi O."/>
            <person name="Terasawa K."/>
            <person name="Matsuzaki M."/>
            <person name="Maruyama S."/>
            <person name="Nishida K."/>
            <person name="Yagisawa F."/>
            <person name="Yoshida Y."/>
            <person name="Fujiwara T."/>
            <person name="Takio S."/>
            <person name="Tamura K."/>
            <person name="Chung S.J."/>
            <person name="Nakamura S."/>
            <person name="Kuroiwa H."/>
            <person name="Tanaka K."/>
            <person name="Sato N."/>
            <person name="Kuroiwa T."/>
        </authorList>
    </citation>
    <scope>NUCLEOTIDE SEQUENCE [LARGE SCALE GENOMIC DNA]</scope>
    <source>
        <strain evidence="1 2">10D</strain>
    </source>
</reference>
<dbReference type="AlphaFoldDB" id="M1V469"/>
<organism evidence="1 2">
    <name type="scientific">Cyanidioschyzon merolae (strain NIES-3377 / 10D)</name>
    <name type="common">Unicellular red alga</name>
    <dbReference type="NCBI Taxonomy" id="280699"/>
    <lineage>
        <taxon>Eukaryota</taxon>
        <taxon>Rhodophyta</taxon>
        <taxon>Bangiophyceae</taxon>
        <taxon>Cyanidiales</taxon>
        <taxon>Cyanidiaceae</taxon>
        <taxon>Cyanidioschyzon</taxon>
    </lineage>
</organism>
<dbReference type="Gene3D" id="3.30.530.20">
    <property type="match status" value="1"/>
</dbReference>
<dbReference type="Gramene" id="CMD091CT">
    <property type="protein sequence ID" value="CMD091CT"/>
    <property type="gene ID" value="CMD091C"/>
</dbReference>
<evidence type="ECO:0008006" key="3">
    <source>
        <dbReference type="Google" id="ProtNLM"/>
    </source>
</evidence>
<proteinExistence type="predicted"/>
<dbReference type="InterPro" id="IPR008999">
    <property type="entry name" value="Actin-crosslinking"/>
</dbReference>
<gene>
    <name evidence="1" type="ORF">CYME_CMD091C</name>
</gene>
<name>M1V469_CYAM1</name>
<dbReference type="HOGENOM" id="CLU_472822_0_0_1"/>
<sequence length="577" mass="64836">MLLQTLQNYTRTFGYTWRTLQSLGWQGASLFSASQERREKSASSVPADRLHPSQVLAVRVRCTRGLYLAAVPGPELGRDERCLRALKRQRGAVNSTVLLLHLPEVAEGPWKLTDLQGRILRIEAAVESTVPQGANDDEAACPQHLSVAFEAGGTDAQRAVVYIRVGARYLSANPRSGSVVADKVHAKRWECFQLELLPTFGIERSLTLTCRFAAFIRTRNYYGRDTGWLWCGVLFTGQLVALPWHHEHRAKRSSQSVQPSPFFFEYADMSRTALIRDVSGRYLLATHDCGKHVIAHSNLPHAAEYFVVRAYPRNIIQLESRWGFLCADQSRMGPSGFFSVRCDRKQAGPWETFQIIPVMYTGSLADWWQSQLELEDAASERRLQTLDSLEIDTVIELSEGTHRRVRASASVPGVSESVAFQTVTDYEHYGKFCRGVEQCRIVESHQGEHGRISLIRTTQSRSLWIFTVKAKMLLRAEEYPSRGAVNFVFISGQGVRRYAANWEIRPVSEVGAAATAAAAAAAPQQQQRPACYMSLTIDFQPVVYIPKKWLDAMAVNAARDAFKDMMLESSARMRARN</sequence>
<dbReference type="Gene3D" id="2.80.10.50">
    <property type="match status" value="1"/>
</dbReference>
<dbReference type="EMBL" id="AP006486">
    <property type="protein sequence ID" value="BAM79165.1"/>
    <property type="molecule type" value="Genomic_DNA"/>
</dbReference>
<dbReference type="OrthoDB" id="10412649at2759"/>
<evidence type="ECO:0000313" key="2">
    <source>
        <dbReference type="Proteomes" id="UP000007014"/>
    </source>
</evidence>
<keyword evidence="2" id="KW-1185">Reference proteome</keyword>
<dbReference type="GeneID" id="16992642"/>
<dbReference type="CDD" id="cd00257">
    <property type="entry name" value="beta-trefoil_FSCN-like"/>
    <property type="match status" value="1"/>
</dbReference>
<evidence type="ECO:0000313" key="1">
    <source>
        <dbReference type="EMBL" id="BAM79165.1"/>
    </source>
</evidence>
<dbReference type="KEGG" id="cme:CYME_CMD091C"/>
<reference evidence="1 2" key="1">
    <citation type="journal article" date="2004" name="Nature">
        <title>Genome sequence of the ultrasmall unicellular red alga Cyanidioschyzon merolae 10D.</title>
        <authorList>
            <person name="Matsuzaki M."/>
            <person name="Misumi O."/>
            <person name="Shin-i T."/>
            <person name="Maruyama S."/>
            <person name="Takahara M."/>
            <person name="Miyagishima S."/>
            <person name="Mori T."/>
            <person name="Nishida K."/>
            <person name="Yagisawa F."/>
            <person name="Nishida K."/>
            <person name="Yoshida Y."/>
            <person name="Nishimura Y."/>
            <person name="Nakao S."/>
            <person name="Kobayashi T."/>
            <person name="Momoyama Y."/>
            <person name="Higashiyama T."/>
            <person name="Minoda A."/>
            <person name="Sano M."/>
            <person name="Nomoto H."/>
            <person name="Oishi K."/>
            <person name="Hayashi H."/>
            <person name="Ohta F."/>
            <person name="Nishizaka S."/>
            <person name="Haga S."/>
            <person name="Miura S."/>
            <person name="Morishita T."/>
            <person name="Kabeya Y."/>
            <person name="Terasawa K."/>
            <person name="Suzuki Y."/>
            <person name="Ishii Y."/>
            <person name="Asakawa S."/>
            <person name="Takano H."/>
            <person name="Ohta N."/>
            <person name="Kuroiwa H."/>
            <person name="Tanaka K."/>
            <person name="Shimizu N."/>
            <person name="Sugano S."/>
            <person name="Sato N."/>
            <person name="Nozaki H."/>
            <person name="Ogasawara N."/>
            <person name="Kohara Y."/>
            <person name="Kuroiwa T."/>
        </authorList>
    </citation>
    <scope>NUCLEOTIDE SEQUENCE [LARGE SCALE GENOMIC DNA]</scope>
    <source>
        <strain evidence="1 2">10D</strain>
    </source>
</reference>
<dbReference type="SUPFAM" id="SSF55961">
    <property type="entry name" value="Bet v1-like"/>
    <property type="match status" value="1"/>
</dbReference>